<accession>A0A7J7HZU6</accession>
<comment type="caution">
    <text evidence="4">The sequence shown here is derived from an EMBL/GenBank/DDBJ whole genome shotgun (WGS) entry which is preliminary data.</text>
</comment>
<dbReference type="Proteomes" id="UP000593564">
    <property type="component" value="Unassembled WGS sequence"/>
</dbReference>
<evidence type="ECO:0008006" key="6">
    <source>
        <dbReference type="Google" id="ProtNLM"/>
    </source>
</evidence>
<dbReference type="InterPro" id="IPR058352">
    <property type="entry name" value="DUF8039"/>
</dbReference>
<proteinExistence type="predicted"/>
<evidence type="ECO:0000259" key="2">
    <source>
        <dbReference type="Pfam" id="PF24626"/>
    </source>
</evidence>
<evidence type="ECO:0000313" key="5">
    <source>
        <dbReference type="Proteomes" id="UP000593564"/>
    </source>
</evidence>
<dbReference type="GO" id="GO:0003676">
    <property type="term" value="F:nucleic acid binding"/>
    <property type="evidence" value="ECO:0007669"/>
    <property type="project" value="InterPro"/>
</dbReference>
<dbReference type="EMBL" id="JACBKZ010000002">
    <property type="protein sequence ID" value="KAF5958330.1"/>
    <property type="molecule type" value="Genomic_DNA"/>
</dbReference>
<dbReference type="Pfam" id="PF24626">
    <property type="entry name" value="SH3_Tf2-1"/>
    <property type="match status" value="1"/>
</dbReference>
<feature type="region of interest" description="Disordered" evidence="1">
    <location>
        <begin position="1"/>
        <end position="33"/>
    </location>
</feature>
<dbReference type="InterPro" id="IPR036397">
    <property type="entry name" value="RNaseH_sf"/>
</dbReference>
<reference evidence="5" key="1">
    <citation type="journal article" date="2020" name="Nat. Commun.">
        <title>Genome assembly of wild tea tree DASZ reveals pedigree and selection history of tea varieties.</title>
        <authorList>
            <person name="Zhang W."/>
            <person name="Zhang Y."/>
            <person name="Qiu H."/>
            <person name="Guo Y."/>
            <person name="Wan H."/>
            <person name="Zhang X."/>
            <person name="Scossa F."/>
            <person name="Alseekh S."/>
            <person name="Zhang Q."/>
            <person name="Wang P."/>
            <person name="Xu L."/>
            <person name="Schmidt M.H."/>
            <person name="Jia X."/>
            <person name="Li D."/>
            <person name="Zhu A."/>
            <person name="Guo F."/>
            <person name="Chen W."/>
            <person name="Ni D."/>
            <person name="Usadel B."/>
            <person name="Fernie A.R."/>
            <person name="Wen W."/>
        </authorList>
    </citation>
    <scope>NUCLEOTIDE SEQUENCE [LARGE SCALE GENOMIC DNA]</scope>
    <source>
        <strain evidence="5">cv. G240</strain>
    </source>
</reference>
<sequence length="506" mass="57333">MDTSHVLPTDGEDAWLPATEPTSNKRKCRGSTTLPDVIKDRSSGVRKAIDYNENGQLIGNNSIKCSSYHGVLARTMIPICYKDWFEVPAKLKEKLWSCVEVSKTLKHKRMTGSAEDLDRSVLWKKAHQNKNGEYDDKTIMEQAARIDELTKQKSDGSLKIEGCNDILTMALGTPESSSQGKPCKLAIGSIENIVAHGTLYERIEHNEAIHTVPLGESNVRVSVEVVIQKDAPLPIPIPDEMFIVGEAVGFFVAWPKNLVLVGDECMLRGCVLDFSGTWERHLPLVEFPYNNSFQSSIGMAPFEALYGRPCRSPVCWAEVGDAPLLGPELVRETTEKVELIRRRLVTAQSRQKSCADRRRRPLAFETGDHVFLKISPKRGLMRFGKSGKLCPRFIGPFEILERIGEVVYRLALPPQLFGVHDVFHVSMLRKYEPDPSHVLDWTDLEVDEDASYEERPVRVLDRRDQVLRGKTIPLVKVLWKRHGVEEATWEYELEVHEKYPDMFVNV</sequence>
<evidence type="ECO:0000259" key="3">
    <source>
        <dbReference type="Pfam" id="PF26133"/>
    </source>
</evidence>
<dbReference type="Gene3D" id="3.30.420.10">
    <property type="entry name" value="Ribonuclease H-like superfamily/Ribonuclease H"/>
    <property type="match status" value="1"/>
</dbReference>
<evidence type="ECO:0000256" key="1">
    <source>
        <dbReference type="SAM" id="MobiDB-lite"/>
    </source>
</evidence>
<evidence type="ECO:0000313" key="4">
    <source>
        <dbReference type="EMBL" id="KAF5958330.1"/>
    </source>
</evidence>
<organism evidence="4 5">
    <name type="scientific">Camellia sinensis</name>
    <name type="common">Tea plant</name>
    <name type="synonym">Thea sinensis</name>
    <dbReference type="NCBI Taxonomy" id="4442"/>
    <lineage>
        <taxon>Eukaryota</taxon>
        <taxon>Viridiplantae</taxon>
        <taxon>Streptophyta</taxon>
        <taxon>Embryophyta</taxon>
        <taxon>Tracheophyta</taxon>
        <taxon>Spermatophyta</taxon>
        <taxon>Magnoliopsida</taxon>
        <taxon>eudicotyledons</taxon>
        <taxon>Gunneridae</taxon>
        <taxon>Pentapetalae</taxon>
        <taxon>asterids</taxon>
        <taxon>Ericales</taxon>
        <taxon>Theaceae</taxon>
        <taxon>Camellia</taxon>
    </lineage>
</organism>
<dbReference type="PANTHER" id="PTHR46148">
    <property type="entry name" value="CHROMO DOMAIN-CONTAINING PROTEIN"/>
    <property type="match status" value="1"/>
</dbReference>
<dbReference type="InterPro" id="IPR056924">
    <property type="entry name" value="SH3_Tf2-1"/>
</dbReference>
<reference evidence="4 5" key="2">
    <citation type="submission" date="2020-07" db="EMBL/GenBank/DDBJ databases">
        <title>Genome assembly of wild tea tree DASZ reveals pedigree and selection history of tea varieties.</title>
        <authorList>
            <person name="Zhang W."/>
        </authorList>
    </citation>
    <scope>NUCLEOTIDE SEQUENCE [LARGE SCALE GENOMIC DNA]</scope>
    <source>
        <strain evidence="5">cv. G240</strain>
        <tissue evidence="4">Leaf</tissue>
    </source>
</reference>
<dbReference type="PANTHER" id="PTHR46148:SF60">
    <property type="entry name" value="CHROMO DOMAIN-CONTAINING PROTEIN"/>
    <property type="match status" value="1"/>
</dbReference>
<name>A0A7J7HZU6_CAMSI</name>
<dbReference type="InterPro" id="IPR016197">
    <property type="entry name" value="Chromo-like_dom_sf"/>
</dbReference>
<dbReference type="SUPFAM" id="SSF54160">
    <property type="entry name" value="Chromo domain-like"/>
    <property type="match status" value="1"/>
</dbReference>
<protein>
    <recommendedName>
        <fullName evidence="6">Chromo domain-containing protein</fullName>
    </recommendedName>
</protein>
<dbReference type="Pfam" id="PF26133">
    <property type="entry name" value="DUF8039"/>
    <property type="match status" value="1"/>
</dbReference>
<gene>
    <name evidence="4" type="ORF">HYC85_005555</name>
</gene>
<feature type="domain" description="Tf2-1-like SH3-like" evidence="2">
    <location>
        <begin position="367"/>
        <end position="431"/>
    </location>
</feature>
<feature type="domain" description="DUF8039" evidence="3">
    <location>
        <begin position="180"/>
        <end position="260"/>
    </location>
</feature>
<dbReference type="AlphaFoldDB" id="A0A7J7HZU6"/>
<keyword evidence="5" id="KW-1185">Reference proteome</keyword>